<dbReference type="Proteomes" id="UP000310353">
    <property type="component" value="Unassembled WGS sequence"/>
</dbReference>
<evidence type="ECO:0000256" key="4">
    <source>
        <dbReference type="ARBA" id="ARBA00022519"/>
    </source>
</evidence>
<keyword evidence="9 12" id="KW-0472">Membrane</keyword>
<dbReference type="GO" id="GO:0055085">
    <property type="term" value="P:transmembrane transport"/>
    <property type="evidence" value="ECO:0007669"/>
    <property type="project" value="InterPro"/>
</dbReference>
<name>A0A4U7BGH6_9BACT</name>
<evidence type="ECO:0000259" key="13">
    <source>
        <dbReference type="PROSITE" id="PS50928"/>
    </source>
</evidence>
<feature type="transmembrane region" description="Helical" evidence="12">
    <location>
        <begin position="293"/>
        <end position="316"/>
    </location>
</feature>
<evidence type="ECO:0000313" key="14">
    <source>
        <dbReference type="EMBL" id="TKX28880.1"/>
    </source>
</evidence>
<proteinExistence type="inferred from homology"/>
<evidence type="ECO:0000256" key="7">
    <source>
        <dbReference type="ARBA" id="ARBA00022927"/>
    </source>
</evidence>
<evidence type="ECO:0000313" key="15">
    <source>
        <dbReference type="Proteomes" id="UP000310353"/>
    </source>
</evidence>
<reference evidence="14 15" key="1">
    <citation type="submission" date="2018-05" db="EMBL/GenBank/DDBJ databases">
        <title>Novel Campyloabacter and Helicobacter Species and Strains.</title>
        <authorList>
            <person name="Mannion A.J."/>
            <person name="Shen Z."/>
            <person name="Fox J.G."/>
        </authorList>
    </citation>
    <scope>NUCLEOTIDE SEQUENCE [LARGE SCALE GENOMIC DNA]</scope>
    <source>
        <strain evidence="15">MIT17-670</strain>
    </source>
</reference>
<evidence type="ECO:0000256" key="12">
    <source>
        <dbReference type="RuleBase" id="RU363032"/>
    </source>
</evidence>
<dbReference type="Pfam" id="PF00528">
    <property type="entry name" value="BPD_transp_1"/>
    <property type="match status" value="1"/>
</dbReference>
<keyword evidence="7" id="KW-0653">Protein transport</keyword>
<sequence>MGLFNTHNSKQLVQELEEKLSYNLEDLRKNWESQQAYPQVLNQKEIKGRSLWRNAMRRFFHNKAAMISLVLIVLVILFSFFGSALSKYTYDETDFSLIASSPSLENGHYFGTDNSGRDLFVRVAIGGKVSLLVGITGALMAIIIGIIYGATSGYIGGKVDMIMMRILEIFSALPFMFLVILLVTFFGQSIFLIFIAIGAVSWLDMARIVRGQTLSLKNKEFIQAALVCGVGTKDIILKHIVPNLLGLVVVYASLLVPGMILFESFLSFLGLGVQEPLSSWGSLMNDGVSSMEQTPWLVGFPSTFLVITLFCFNFIGDGLRDALDPKDR</sequence>
<dbReference type="AlphaFoldDB" id="A0A4U7BGH6"/>
<comment type="subcellular location">
    <subcellularLocation>
        <location evidence="1">Cell inner membrane</location>
        <topology evidence="1">Multi-pass membrane protein</topology>
    </subcellularLocation>
    <subcellularLocation>
        <location evidence="12">Cell membrane</location>
        <topology evidence="12">Multi-pass membrane protein</topology>
    </subcellularLocation>
</comment>
<evidence type="ECO:0000256" key="6">
    <source>
        <dbReference type="ARBA" id="ARBA00022856"/>
    </source>
</evidence>
<evidence type="ECO:0000256" key="3">
    <source>
        <dbReference type="ARBA" id="ARBA00022475"/>
    </source>
</evidence>
<evidence type="ECO:0000256" key="9">
    <source>
        <dbReference type="ARBA" id="ARBA00023136"/>
    </source>
</evidence>
<gene>
    <name evidence="14" type="ORF">CQA76_08570</name>
</gene>
<dbReference type="NCBIfam" id="NF011935">
    <property type="entry name" value="PRK15406.1"/>
    <property type="match status" value="1"/>
</dbReference>
<dbReference type="EMBL" id="NXMA01000025">
    <property type="protein sequence ID" value="TKX28880.1"/>
    <property type="molecule type" value="Genomic_DNA"/>
</dbReference>
<feature type="transmembrane region" description="Helical" evidence="12">
    <location>
        <begin position="189"/>
        <end position="209"/>
    </location>
</feature>
<organism evidence="14 15">
    <name type="scientific">Campylobacter aviculae</name>
    <dbReference type="NCBI Taxonomy" id="2510190"/>
    <lineage>
        <taxon>Bacteria</taxon>
        <taxon>Pseudomonadati</taxon>
        <taxon>Campylobacterota</taxon>
        <taxon>Epsilonproteobacteria</taxon>
        <taxon>Campylobacterales</taxon>
        <taxon>Campylobacteraceae</taxon>
        <taxon>Campylobacter</taxon>
    </lineage>
</organism>
<evidence type="ECO:0000256" key="2">
    <source>
        <dbReference type="ARBA" id="ARBA00022448"/>
    </source>
</evidence>
<dbReference type="GO" id="GO:0015031">
    <property type="term" value="P:protein transport"/>
    <property type="evidence" value="ECO:0007669"/>
    <property type="project" value="UniProtKB-KW"/>
</dbReference>
<dbReference type="InterPro" id="IPR000515">
    <property type="entry name" value="MetI-like"/>
</dbReference>
<feature type="domain" description="ABC transmembrane type-1" evidence="13">
    <location>
        <begin position="127"/>
        <end position="316"/>
    </location>
</feature>
<feature type="transmembrane region" description="Helical" evidence="12">
    <location>
        <begin position="244"/>
        <end position="273"/>
    </location>
</feature>
<comment type="similarity">
    <text evidence="10">Belongs to the binding-protein-dependent transport system permease family. OppBC subfamily.</text>
</comment>
<feature type="transmembrane region" description="Helical" evidence="12">
    <location>
        <begin position="129"/>
        <end position="150"/>
    </location>
</feature>
<evidence type="ECO:0000256" key="10">
    <source>
        <dbReference type="ARBA" id="ARBA00024202"/>
    </source>
</evidence>
<dbReference type="OrthoDB" id="9783218at2"/>
<dbReference type="CDD" id="cd06261">
    <property type="entry name" value="TM_PBP2"/>
    <property type="match status" value="1"/>
</dbReference>
<keyword evidence="15" id="KW-1185">Reference proteome</keyword>
<keyword evidence="2 12" id="KW-0813">Transport</keyword>
<dbReference type="InterPro" id="IPR050366">
    <property type="entry name" value="BP-dependent_transpt_permease"/>
</dbReference>
<dbReference type="SUPFAM" id="SSF161098">
    <property type="entry name" value="MetI-like"/>
    <property type="match status" value="1"/>
</dbReference>
<comment type="caution">
    <text evidence="14">The sequence shown here is derived from an EMBL/GenBank/DDBJ whole genome shotgun (WGS) entry which is preliminary data.</text>
</comment>
<keyword evidence="3" id="KW-1003">Cell membrane</keyword>
<evidence type="ECO:0000256" key="5">
    <source>
        <dbReference type="ARBA" id="ARBA00022692"/>
    </source>
</evidence>
<dbReference type="PANTHER" id="PTHR43386:SF2">
    <property type="entry name" value="OLIGOPEPTIDE TRANSPORT SYSTEM PERMEASE PROTEIN OPPC"/>
    <property type="match status" value="1"/>
</dbReference>
<dbReference type="GO" id="GO:0005886">
    <property type="term" value="C:plasma membrane"/>
    <property type="evidence" value="ECO:0007669"/>
    <property type="project" value="UniProtKB-SubCell"/>
</dbReference>
<accession>A0A4U7BGH6</accession>
<protein>
    <recommendedName>
        <fullName evidence="11">Oligopeptide transport system permease protein OppC</fullName>
    </recommendedName>
</protein>
<dbReference type="InterPro" id="IPR025966">
    <property type="entry name" value="OppC_N"/>
</dbReference>
<dbReference type="PANTHER" id="PTHR43386">
    <property type="entry name" value="OLIGOPEPTIDE TRANSPORT SYSTEM PERMEASE PROTEIN APPC"/>
    <property type="match status" value="1"/>
</dbReference>
<dbReference type="Gene3D" id="1.10.3720.10">
    <property type="entry name" value="MetI-like"/>
    <property type="match status" value="1"/>
</dbReference>
<dbReference type="RefSeq" id="WP_137622965.1">
    <property type="nucleotide sequence ID" value="NZ_NXMA01000025.1"/>
</dbReference>
<feature type="transmembrane region" description="Helical" evidence="12">
    <location>
        <begin position="162"/>
        <end position="183"/>
    </location>
</feature>
<keyword evidence="4" id="KW-0997">Cell inner membrane</keyword>
<feature type="transmembrane region" description="Helical" evidence="12">
    <location>
        <begin position="64"/>
        <end position="85"/>
    </location>
</feature>
<keyword evidence="8 12" id="KW-1133">Transmembrane helix</keyword>
<evidence type="ECO:0000256" key="1">
    <source>
        <dbReference type="ARBA" id="ARBA00004429"/>
    </source>
</evidence>
<evidence type="ECO:0000256" key="8">
    <source>
        <dbReference type="ARBA" id="ARBA00022989"/>
    </source>
</evidence>
<dbReference type="GO" id="GO:0015833">
    <property type="term" value="P:peptide transport"/>
    <property type="evidence" value="ECO:0007669"/>
    <property type="project" value="UniProtKB-KW"/>
</dbReference>
<dbReference type="Pfam" id="PF12911">
    <property type="entry name" value="OppC_N"/>
    <property type="match status" value="1"/>
</dbReference>
<dbReference type="InterPro" id="IPR035906">
    <property type="entry name" value="MetI-like_sf"/>
</dbReference>
<evidence type="ECO:0000256" key="11">
    <source>
        <dbReference type="ARBA" id="ARBA00072251"/>
    </source>
</evidence>
<keyword evidence="6" id="KW-0571">Peptide transport</keyword>
<keyword evidence="5 12" id="KW-0812">Transmembrane</keyword>
<dbReference type="PROSITE" id="PS50928">
    <property type="entry name" value="ABC_TM1"/>
    <property type="match status" value="1"/>
</dbReference>